<dbReference type="InterPro" id="IPR017850">
    <property type="entry name" value="Alkaline_phosphatase_core_sf"/>
</dbReference>
<dbReference type="SUPFAM" id="SSF53649">
    <property type="entry name" value="Alkaline phosphatase-like"/>
    <property type="match status" value="1"/>
</dbReference>
<name>A0ABU0M1B0_9HYPH</name>
<proteinExistence type="predicted"/>
<accession>A0ABU0M1B0</accession>
<dbReference type="EMBL" id="JAUSWJ010000001">
    <property type="protein sequence ID" value="MDQ0514648.1"/>
    <property type="molecule type" value="Genomic_DNA"/>
</dbReference>
<dbReference type="RefSeq" id="WP_266281983.1">
    <property type="nucleotide sequence ID" value="NZ_JAPKNF010000001.1"/>
</dbReference>
<keyword evidence="1" id="KW-1133">Transmembrane helix</keyword>
<evidence type="ECO:0008006" key="4">
    <source>
        <dbReference type="Google" id="ProtNLM"/>
    </source>
</evidence>
<protein>
    <recommendedName>
        <fullName evidence="4">Sulfatase</fullName>
    </recommendedName>
</protein>
<keyword evidence="1" id="KW-0472">Membrane</keyword>
<evidence type="ECO:0000313" key="2">
    <source>
        <dbReference type="EMBL" id="MDQ0514648.1"/>
    </source>
</evidence>
<evidence type="ECO:0000256" key="1">
    <source>
        <dbReference type="SAM" id="Phobius"/>
    </source>
</evidence>
<gene>
    <name evidence="2" type="ORF">QO015_000261</name>
</gene>
<feature type="transmembrane region" description="Helical" evidence="1">
    <location>
        <begin position="113"/>
        <end position="139"/>
    </location>
</feature>
<sequence length="537" mass="57377">MTGLRRPGLVALAFAALVFNLVLIAPNSPEGVTAAAAFQLPLELPAILLILAACPPGSIWSLLLRAVLVAALMSLAVLKLADIGTILAFARPFNPAVDLHLVEAGIRLASSALGAWLALATLAGAILVLASLAALLWWASGCWSGLAPARITLAAAGLVAVIVVAGGAGALPLRFPLTVSASRLMADRLDTYAATRADLVRFRADAASDPFAGATALFDRLARRDVLIVFVESYGRSSFDNPLYSPTHLATLREAERRLAAAGVVMRSGWLTSPVEGGQSWLAHSTLESGLMISNQTRYRALLASRRASLYHLAAASGFRTAAVMPGITMAWPEGPEQGFETILAAADLGYRGRPFNFVTMPDQYTLDAFDRLIPRGSGAGPLFAQIVLLSSHAPWVPVPPLIPWSEVGDGTVFDRWADSGDPPEIVWRDQDRVRDQYRQAIDYSLQTILSYAERHARRPQLMVILGDHQPAPFVAGIQSRDVPVHLIGPPDIVAAFGDWGWSSGLVPDGDAPVWPMSAFRDRFIRATSTKAPPATK</sequence>
<reference evidence="2 3" key="1">
    <citation type="submission" date="2023-07" db="EMBL/GenBank/DDBJ databases">
        <title>Genomic Encyclopedia of Type Strains, Phase IV (KMG-IV): sequencing the most valuable type-strain genomes for metagenomic binning, comparative biology and taxonomic classification.</title>
        <authorList>
            <person name="Goeker M."/>
        </authorList>
    </citation>
    <scope>NUCLEOTIDE SEQUENCE [LARGE SCALE GENOMIC DNA]</scope>
    <source>
        <strain evidence="2 3">B1-1</strain>
    </source>
</reference>
<dbReference type="Gene3D" id="3.40.720.10">
    <property type="entry name" value="Alkaline Phosphatase, subunit A"/>
    <property type="match status" value="1"/>
</dbReference>
<keyword evidence="1" id="KW-0812">Transmembrane</keyword>
<comment type="caution">
    <text evidence="2">The sequence shown here is derived from an EMBL/GenBank/DDBJ whole genome shotgun (WGS) entry which is preliminary data.</text>
</comment>
<dbReference type="Proteomes" id="UP001223743">
    <property type="component" value="Unassembled WGS sequence"/>
</dbReference>
<evidence type="ECO:0000313" key="3">
    <source>
        <dbReference type="Proteomes" id="UP001223743"/>
    </source>
</evidence>
<keyword evidence="3" id="KW-1185">Reference proteome</keyword>
<feature type="transmembrane region" description="Helical" evidence="1">
    <location>
        <begin position="34"/>
        <end position="54"/>
    </location>
</feature>
<feature type="transmembrane region" description="Helical" evidence="1">
    <location>
        <begin position="66"/>
        <end position="93"/>
    </location>
</feature>
<feature type="transmembrane region" description="Helical" evidence="1">
    <location>
        <begin position="151"/>
        <end position="173"/>
    </location>
</feature>
<organism evidence="2 3">
    <name type="scientific">Kaistia geumhonensis</name>
    <dbReference type="NCBI Taxonomy" id="410839"/>
    <lineage>
        <taxon>Bacteria</taxon>
        <taxon>Pseudomonadati</taxon>
        <taxon>Pseudomonadota</taxon>
        <taxon>Alphaproteobacteria</taxon>
        <taxon>Hyphomicrobiales</taxon>
        <taxon>Kaistiaceae</taxon>
        <taxon>Kaistia</taxon>
    </lineage>
</organism>